<sequence>MRVLFSVPPALAHIYPIVPLAGALRGAGHEVRIATHPEMVEVVRDLGFFAVSVGEEGFVQGEKPGSDELYDRIAAALAPELDAGSTRRLPTKPFLEAFTRYYSLTPAPSAATVTVEDLVEFARGWQPDLVLWDMVSFPGAIAARACGAAHARVVLSMDDFGWTRLTLADRVRRPDTGVDTDPMAQLMQPVLDRFGIEFDEDLLLGQWTVDHSPAIRLRMPLDLRYVYSRPLPFNGSAVVPEWLYQPRERPRVALSLGAGMRSFYPDDSTISLEVLFQAARDLDVELVATLNSTQLRAVREVPDHVRVIDYLPLNLLLPTCSALIHHGGGGTMAAAVPHEVPQMIWPEESHYYEDFARYVEKSGAGLVVDQARSSLDEITKQLGQVLNDESFREGAAGLHRDMLAVPSPADVVPVLEGLTAQHRGQAG</sequence>
<reference evidence="6 7" key="1">
    <citation type="journal article" date="2016" name="Front. Microbiol.">
        <title>Comparative Genomics Analysis of Streptomyces Species Reveals Their Adaptation to the Marine Environment and Their Diversity at the Genomic Level.</title>
        <authorList>
            <person name="Tian X."/>
            <person name="Zhang Z."/>
            <person name="Yang T."/>
            <person name="Chen M."/>
            <person name="Li J."/>
            <person name="Chen F."/>
            <person name="Yang J."/>
            <person name="Li W."/>
            <person name="Zhang B."/>
            <person name="Zhang Z."/>
            <person name="Wu J."/>
            <person name="Zhang C."/>
            <person name="Long L."/>
            <person name="Xiao J."/>
        </authorList>
    </citation>
    <scope>NUCLEOTIDE SEQUENCE [LARGE SCALE GENOMIC DNA]</scope>
    <source>
        <strain evidence="6 7">SCSIO 10390</strain>
    </source>
</reference>
<comment type="similarity">
    <text evidence="1">Belongs to the glycosyltransferase 28 family.</text>
</comment>
<feature type="domain" description="Erythromycin biosynthesis protein CIII-like N-terminal" evidence="5">
    <location>
        <begin position="23"/>
        <end position="257"/>
    </location>
</feature>
<dbReference type="EMBL" id="LJGT01000041">
    <property type="protein sequence ID" value="OEU86333.1"/>
    <property type="molecule type" value="Genomic_DNA"/>
</dbReference>
<dbReference type="GO" id="GO:0017000">
    <property type="term" value="P:antibiotic biosynthetic process"/>
    <property type="evidence" value="ECO:0007669"/>
    <property type="project" value="UniProtKB-ARBA"/>
</dbReference>
<organism evidence="6 7">
    <name type="scientific">Streptomyces abyssalis</name>
    <dbReference type="NCBI Taxonomy" id="933944"/>
    <lineage>
        <taxon>Bacteria</taxon>
        <taxon>Bacillati</taxon>
        <taxon>Actinomycetota</taxon>
        <taxon>Actinomycetes</taxon>
        <taxon>Kitasatosporales</taxon>
        <taxon>Streptomycetaceae</taxon>
        <taxon>Streptomyces</taxon>
    </lineage>
</organism>
<proteinExistence type="inferred from homology"/>
<dbReference type="InterPro" id="IPR002213">
    <property type="entry name" value="UDP_glucos_trans"/>
</dbReference>
<dbReference type="SUPFAM" id="SSF53756">
    <property type="entry name" value="UDP-Glycosyltransferase/glycogen phosphorylase"/>
    <property type="match status" value="1"/>
</dbReference>
<dbReference type="InterPro" id="IPR010610">
    <property type="entry name" value="EryCIII-like_C"/>
</dbReference>
<comment type="caution">
    <text evidence="6">The sequence shown here is derived from an EMBL/GenBank/DDBJ whole genome shotgun (WGS) entry which is preliminary data.</text>
</comment>
<dbReference type="GO" id="GO:0008194">
    <property type="term" value="F:UDP-glycosyltransferase activity"/>
    <property type="evidence" value="ECO:0007669"/>
    <property type="project" value="InterPro"/>
</dbReference>
<evidence type="ECO:0000259" key="5">
    <source>
        <dbReference type="Pfam" id="PF21036"/>
    </source>
</evidence>
<dbReference type="Proteomes" id="UP000176087">
    <property type="component" value="Unassembled WGS sequence"/>
</dbReference>
<evidence type="ECO:0000313" key="7">
    <source>
        <dbReference type="Proteomes" id="UP000176087"/>
    </source>
</evidence>
<name>A0A1E7JIN6_9ACTN</name>
<dbReference type="AlphaFoldDB" id="A0A1E7JIN6"/>
<evidence type="ECO:0000313" key="6">
    <source>
        <dbReference type="EMBL" id="OEU86333.1"/>
    </source>
</evidence>
<keyword evidence="2" id="KW-0328">Glycosyltransferase</keyword>
<dbReference type="InterPro" id="IPR050426">
    <property type="entry name" value="Glycosyltransferase_28"/>
</dbReference>
<dbReference type="GO" id="GO:0016758">
    <property type="term" value="F:hexosyltransferase activity"/>
    <property type="evidence" value="ECO:0007669"/>
    <property type="project" value="UniProtKB-ARBA"/>
</dbReference>
<dbReference type="STRING" id="933944.AN215_24635"/>
<keyword evidence="3" id="KW-0808">Transferase</keyword>
<dbReference type="Gene3D" id="3.40.50.2000">
    <property type="entry name" value="Glycogen Phosphorylase B"/>
    <property type="match status" value="2"/>
</dbReference>
<keyword evidence="7" id="KW-1185">Reference proteome</keyword>
<evidence type="ECO:0000256" key="1">
    <source>
        <dbReference type="ARBA" id="ARBA00006962"/>
    </source>
</evidence>
<evidence type="ECO:0000256" key="3">
    <source>
        <dbReference type="ARBA" id="ARBA00022679"/>
    </source>
</evidence>
<evidence type="ECO:0000256" key="2">
    <source>
        <dbReference type="ARBA" id="ARBA00022676"/>
    </source>
</evidence>
<dbReference type="Pfam" id="PF21036">
    <property type="entry name" value="EryCIII-like_N"/>
    <property type="match status" value="1"/>
</dbReference>
<dbReference type="RefSeq" id="WP_070011378.1">
    <property type="nucleotide sequence ID" value="NZ_LJGS01000039.1"/>
</dbReference>
<dbReference type="PANTHER" id="PTHR48050">
    <property type="entry name" value="STEROL 3-BETA-GLUCOSYLTRANSFERASE"/>
    <property type="match status" value="1"/>
</dbReference>
<accession>A0A1E7JIN6</accession>
<dbReference type="CDD" id="cd03784">
    <property type="entry name" value="GT1_Gtf-like"/>
    <property type="match status" value="1"/>
</dbReference>
<dbReference type="InterPro" id="IPR048284">
    <property type="entry name" value="EryCIII-like_N"/>
</dbReference>
<protein>
    <submittedName>
        <fullName evidence="6">Uncharacterized protein</fullName>
    </submittedName>
</protein>
<gene>
    <name evidence="6" type="ORF">AN215_24635</name>
</gene>
<dbReference type="PANTHER" id="PTHR48050:SF13">
    <property type="entry name" value="STEROL 3-BETA-GLUCOSYLTRANSFERASE UGT80A2"/>
    <property type="match status" value="1"/>
</dbReference>
<dbReference type="Pfam" id="PF06722">
    <property type="entry name" value="EryCIII-like_C"/>
    <property type="match status" value="1"/>
</dbReference>
<feature type="domain" description="Erythromycin biosynthesis protein CIII-like C-terminal" evidence="4">
    <location>
        <begin position="275"/>
        <end position="417"/>
    </location>
</feature>
<evidence type="ECO:0000259" key="4">
    <source>
        <dbReference type="Pfam" id="PF06722"/>
    </source>
</evidence>